<feature type="region of interest" description="Disordered" evidence="3">
    <location>
        <begin position="254"/>
        <end position="370"/>
    </location>
</feature>
<feature type="compositionally biased region" description="Polar residues" evidence="3">
    <location>
        <begin position="267"/>
        <end position="284"/>
    </location>
</feature>
<protein>
    <recommendedName>
        <fullName evidence="4">HTH CENPB-type domain-containing protein</fullName>
    </recommendedName>
</protein>
<feature type="domain" description="HTH CENPB-type" evidence="4">
    <location>
        <begin position="181"/>
        <end position="253"/>
    </location>
</feature>
<evidence type="ECO:0000313" key="6">
    <source>
        <dbReference type="Proteomes" id="UP001303373"/>
    </source>
</evidence>
<dbReference type="AlphaFoldDB" id="A0AAQ3R7Q9"/>
<gene>
    <name evidence="5" type="ORF">R9X50_00124600</name>
</gene>
<dbReference type="SUPFAM" id="SSF46689">
    <property type="entry name" value="Homeodomain-like"/>
    <property type="match status" value="2"/>
</dbReference>
<dbReference type="PANTHER" id="PTHR19303:SF70">
    <property type="entry name" value="HTH CENPB-TYPE DOMAIN-CONTAINING PROTEIN"/>
    <property type="match status" value="1"/>
</dbReference>
<proteinExistence type="predicted"/>
<dbReference type="InterPro" id="IPR050863">
    <property type="entry name" value="CenT-Element_Derived"/>
</dbReference>
<accession>A0AAQ3R7Q9</accession>
<dbReference type="Pfam" id="PF03221">
    <property type="entry name" value="HTH_Tnp_Tc5"/>
    <property type="match status" value="1"/>
</dbReference>
<dbReference type="Pfam" id="PF04218">
    <property type="entry name" value="CENP-B_N"/>
    <property type="match status" value="1"/>
</dbReference>
<dbReference type="GO" id="GO:0003677">
    <property type="term" value="F:DNA binding"/>
    <property type="evidence" value="ECO:0007669"/>
    <property type="project" value="UniProtKB-KW"/>
</dbReference>
<dbReference type="SMART" id="SM00674">
    <property type="entry name" value="CENPB"/>
    <property type="match status" value="1"/>
</dbReference>
<dbReference type="InterPro" id="IPR009057">
    <property type="entry name" value="Homeodomain-like_sf"/>
</dbReference>
<evidence type="ECO:0000256" key="2">
    <source>
        <dbReference type="ARBA" id="ARBA00023242"/>
    </source>
</evidence>
<dbReference type="Proteomes" id="UP001303373">
    <property type="component" value="Chromosome 2"/>
</dbReference>
<evidence type="ECO:0000256" key="1">
    <source>
        <dbReference type="ARBA" id="ARBA00023125"/>
    </source>
</evidence>
<evidence type="ECO:0000256" key="3">
    <source>
        <dbReference type="SAM" id="MobiDB-lite"/>
    </source>
</evidence>
<keyword evidence="1" id="KW-0238">DNA-binding</keyword>
<feature type="region of interest" description="Disordered" evidence="3">
    <location>
        <begin position="94"/>
        <end position="125"/>
    </location>
</feature>
<organism evidence="5 6">
    <name type="scientific">Acrodontium crateriforme</name>
    <dbReference type="NCBI Taxonomy" id="150365"/>
    <lineage>
        <taxon>Eukaryota</taxon>
        <taxon>Fungi</taxon>
        <taxon>Dikarya</taxon>
        <taxon>Ascomycota</taxon>
        <taxon>Pezizomycotina</taxon>
        <taxon>Dothideomycetes</taxon>
        <taxon>Dothideomycetidae</taxon>
        <taxon>Mycosphaerellales</taxon>
        <taxon>Teratosphaeriaceae</taxon>
        <taxon>Acrodontium</taxon>
    </lineage>
</organism>
<feature type="compositionally biased region" description="Basic and acidic residues" evidence="3">
    <location>
        <begin position="292"/>
        <end position="309"/>
    </location>
</feature>
<reference evidence="5 6" key="1">
    <citation type="submission" date="2023-11" db="EMBL/GenBank/DDBJ databases">
        <title>An acidophilic fungus is an integral part of prey digestion in a carnivorous sundew plant.</title>
        <authorList>
            <person name="Tsai I.J."/>
        </authorList>
    </citation>
    <scope>NUCLEOTIDE SEQUENCE [LARGE SCALE GENOMIC DNA]</scope>
    <source>
        <strain evidence="5">169a</strain>
    </source>
</reference>
<dbReference type="PROSITE" id="PS51253">
    <property type="entry name" value="HTH_CENPB"/>
    <property type="match status" value="1"/>
</dbReference>
<feature type="compositionally biased region" description="Polar residues" evidence="3">
    <location>
        <begin position="113"/>
        <end position="125"/>
    </location>
</feature>
<feature type="region of interest" description="Disordered" evidence="3">
    <location>
        <begin position="1"/>
        <end position="63"/>
    </location>
</feature>
<dbReference type="Gene3D" id="1.10.10.60">
    <property type="entry name" value="Homeodomain-like"/>
    <property type="match status" value="2"/>
</dbReference>
<evidence type="ECO:0000313" key="5">
    <source>
        <dbReference type="EMBL" id="WPG98455.1"/>
    </source>
</evidence>
<dbReference type="EMBL" id="CP138581">
    <property type="protein sequence ID" value="WPG98455.1"/>
    <property type="molecule type" value="Genomic_DNA"/>
</dbReference>
<name>A0AAQ3R7Q9_9PEZI</name>
<dbReference type="PANTHER" id="PTHR19303">
    <property type="entry name" value="TRANSPOSON"/>
    <property type="match status" value="1"/>
</dbReference>
<dbReference type="InterPro" id="IPR006600">
    <property type="entry name" value="HTH_CenpB_DNA-bd_dom"/>
</dbReference>
<keyword evidence="6" id="KW-1185">Reference proteome</keyword>
<dbReference type="InterPro" id="IPR007889">
    <property type="entry name" value="HTH_Psq"/>
</dbReference>
<dbReference type="GO" id="GO:0005634">
    <property type="term" value="C:nucleus"/>
    <property type="evidence" value="ECO:0007669"/>
    <property type="project" value="TreeGrafter"/>
</dbReference>
<feature type="compositionally biased region" description="Low complexity" evidence="3">
    <location>
        <begin position="94"/>
        <end position="112"/>
    </location>
</feature>
<sequence>MANERDNNVAGYDSSPPTTWVQNTHIYPHSHHGTPAQEHSGFTFAPSQLPMEPSAFSGSAQQRPSYPQLIMPQWPSMNRHQTHQQPYQQVNVQPMQVPQQTQSTPTNTLPTPVSATSTKSSMNPRKTLTDVDRRRMCKYAQENPECKQTEIGAIFGVERSTVSKVLRQKEKYLVPEESGQSPAKRVKGRVPDIERALAVWAKNQERKGFPLTDDMIRDKARAFAATTCPDNQQFTSATWIEKFKLKNNLMGARSRKGSLAPDETDGVSATISTSHTPNGTSPTSPRGIESPSPKDLRSARSQESLKNDSPDATIEYLGRHGPFHSQSATSLNSAFTDTAPSSFSPGPLSPNTPFFTTPDSGTTPSPFIPSLTARTHLSANASQPGSQRPRSQTFPLLEIFSSSSPDMITPKYVHSMLDSPMEDQHDPMLSMDEAMSVSRPGDRLSMMSISEMRPPPLPSHIASLDHRQENLSINTTASLQGIISPDQALQAMKVVWGFVKQQSENFLGSEETFLLGKMMEKMEKVQLQTSTGT</sequence>
<keyword evidence="2" id="KW-0539">Nucleus</keyword>
<evidence type="ECO:0000259" key="4">
    <source>
        <dbReference type="PROSITE" id="PS51253"/>
    </source>
</evidence>
<feature type="compositionally biased region" description="Polar residues" evidence="3">
    <location>
        <begin position="15"/>
        <end position="25"/>
    </location>
</feature>
<feature type="compositionally biased region" description="Polar residues" evidence="3">
    <location>
        <begin position="324"/>
        <end position="365"/>
    </location>
</feature>